<organism evidence="1 2">
    <name type="scientific">Gigaspora margarita</name>
    <dbReference type="NCBI Taxonomy" id="4874"/>
    <lineage>
        <taxon>Eukaryota</taxon>
        <taxon>Fungi</taxon>
        <taxon>Fungi incertae sedis</taxon>
        <taxon>Mucoromycota</taxon>
        <taxon>Glomeromycotina</taxon>
        <taxon>Glomeromycetes</taxon>
        <taxon>Diversisporales</taxon>
        <taxon>Gigasporaceae</taxon>
        <taxon>Gigaspora</taxon>
    </lineage>
</organism>
<proteinExistence type="predicted"/>
<keyword evidence="2" id="KW-1185">Reference proteome</keyword>
<evidence type="ECO:0000313" key="1">
    <source>
        <dbReference type="EMBL" id="CAG8826090.1"/>
    </source>
</evidence>
<name>A0ABN7WC83_GIGMA</name>
<sequence>MQSSAYTCDQLVNFSLDFLDSHHDFNKVEPCPQVLNIDVAVFLYAFILLTGLTKNLFHVLLNEPTIEASITTQDNIIYTTQDDILSQDIILSQDDIIYQDNILLQEDTFPQDIIIENKNIQYKKNDLNLLLDYVKTIIHKNTQTQMQ</sequence>
<dbReference type="EMBL" id="CAJVQB010038305">
    <property type="protein sequence ID" value="CAG8826090.1"/>
    <property type="molecule type" value="Genomic_DNA"/>
</dbReference>
<evidence type="ECO:0000313" key="2">
    <source>
        <dbReference type="Proteomes" id="UP000789901"/>
    </source>
</evidence>
<protein>
    <submittedName>
        <fullName evidence="1">18815_t:CDS:1</fullName>
    </submittedName>
</protein>
<comment type="caution">
    <text evidence="1">The sequence shown here is derived from an EMBL/GenBank/DDBJ whole genome shotgun (WGS) entry which is preliminary data.</text>
</comment>
<accession>A0ABN7WC83</accession>
<feature type="non-terminal residue" evidence="1">
    <location>
        <position position="147"/>
    </location>
</feature>
<dbReference type="Proteomes" id="UP000789901">
    <property type="component" value="Unassembled WGS sequence"/>
</dbReference>
<reference evidence="1 2" key="1">
    <citation type="submission" date="2021-06" db="EMBL/GenBank/DDBJ databases">
        <authorList>
            <person name="Kallberg Y."/>
            <person name="Tangrot J."/>
            <person name="Rosling A."/>
        </authorList>
    </citation>
    <scope>NUCLEOTIDE SEQUENCE [LARGE SCALE GENOMIC DNA]</scope>
    <source>
        <strain evidence="1 2">120-4 pot B 10/14</strain>
    </source>
</reference>
<gene>
    <name evidence="1" type="ORF">GMARGA_LOCUS29022</name>
</gene>